<reference evidence="1 2" key="1">
    <citation type="submission" date="2019-12" db="EMBL/GenBank/DDBJ databases">
        <title>Nocardia sp. nov. ET3-3 isolated from soil.</title>
        <authorList>
            <person name="Kanchanasin P."/>
            <person name="Tanasupawat S."/>
            <person name="Yuki M."/>
            <person name="Kudo T."/>
        </authorList>
    </citation>
    <scope>NUCLEOTIDE SEQUENCE [LARGE SCALE GENOMIC DNA]</scope>
    <source>
        <strain evidence="1 2">ET3-3</strain>
    </source>
</reference>
<gene>
    <name evidence="1" type="ORF">GPX89_28480</name>
</gene>
<organism evidence="1 2">
    <name type="scientific">Nocardia terrae</name>
    <dbReference type="NCBI Taxonomy" id="2675851"/>
    <lineage>
        <taxon>Bacteria</taxon>
        <taxon>Bacillati</taxon>
        <taxon>Actinomycetota</taxon>
        <taxon>Actinomycetes</taxon>
        <taxon>Mycobacteriales</taxon>
        <taxon>Nocardiaceae</taxon>
        <taxon>Nocardia</taxon>
    </lineage>
</organism>
<comment type="caution">
    <text evidence="1">The sequence shown here is derived from an EMBL/GenBank/DDBJ whole genome shotgun (WGS) entry which is preliminary data.</text>
</comment>
<evidence type="ECO:0000313" key="1">
    <source>
        <dbReference type="EMBL" id="MVU81169.1"/>
    </source>
</evidence>
<sequence length="337" mass="36890">MGSAGTAGAIDDVPTPLRPATAQDMTAGDYILDFGWFHAQDPHGLGLFQFTYLNHGMAGVKWGYMNNLNLNDPQGDYRNLVEYPASPVHVTTAPTIDSAILHFVWDDEKQAWHLTYDNMDTVADLWYTNTHPGAAMDPVDWDGTKVFWASSIATADINGRVKFPGHSEFTEVNHWVGEQERMAGGFLLGPGHVGYDYAQSGNPDGSADQLFVFPEADGKTRGVLAHTAADGALTMCEPRSYEQTDWDSMSSPAEQIGPFDYPRTVSASCDDLSISFHVDQPHLFPLNIQLSTTTMSQGHSSVPGSRATIQHARDVGTGFNTGLPLYGFPNRPPTYWN</sequence>
<dbReference type="SUPFAM" id="SSF159245">
    <property type="entry name" value="AttH-like"/>
    <property type="match status" value="1"/>
</dbReference>
<dbReference type="AlphaFoldDB" id="A0A7K1V3Z8"/>
<proteinExistence type="predicted"/>
<protein>
    <submittedName>
        <fullName evidence="1">Uncharacterized protein</fullName>
    </submittedName>
</protein>
<keyword evidence="2" id="KW-1185">Reference proteome</keyword>
<evidence type="ECO:0000313" key="2">
    <source>
        <dbReference type="Proteomes" id="UP000466794"/>
    </source>
</evidence>
<dbReference type="RefSeq" id="WP_157390792.1">
    <property type="nucleotide sequence ID" value="NZ_WRPP01000006.1"/>
</dbReference>
<accession>A0A7K1V3Z8</accession>
<dbReference type="Proteomes" id="UP000466794">
    <property type="component" value="Unassembled WGS sequence"/>
</dbReference>
<dbReference type="EMBL" id="WRPP01000006">
    <property type="protein sequence ID" value="MVU81169.1"/>
    <property type="molecule type" value="Genomic_DNA"/>
</dbReference>
<name>A0A7K1V3Z8_9NOCA</name>